<proteinExistence type="predicted"/>
<name>A0A7X9XAC5_9BACT</name>
<dbReference type="InterPro" id="IPR046172">
    <property type="entry name" value="DUF6174"/>
</dbReference>
<dbReference type="Pfam" id="PF19671">
    <property type="entry name" value="DUF6174"/>
    <property type="match status" value="1"/>
</dbReference>
<dbReference type="EMBL" id="JABANE010000042">
    <property type="protein sequence ID" value="NME69463.1"/>
    <property type="molecule type" value="Genomic_DNA"/>
</dbReference>
<dbReference type="PROSITE" id="PS51257">
    <property type="entry name" value="PROKAR_LIPOPROTEIN"/>
    <property type="match status" value="1"/>
</dbReference>
<protein>
    <recommendedName>
        <fullName evidence="3">Lipoprotein</fullName>
    </recommendedName>
</protein>
<comment type="caution">
    <text evidence="1">The sequence shown here is derived from an EMBL/GenBank/DDBJ whole genome shotgun (WGS) entry which is preliminary data.</text>
</comment>
<dbReference type="AlphaFoldDB" id="A0A7X9XAC5"/>
<keyword evidence="2" id="KW-1185">Reference proteome</keyword>
<dbReference type="RefSeq" id="WP_169657739.1">
    <property type="nucleotide sequence ID" value="NZ_JABANE010000042.1"/>
</dbReference>
<gene>
    <name evidence="1" type="ORF">HHU12_15915</name>
</gene>
<evidence type="ECO:0008006" key="3">
    <source>
        <dbReference type="Google" id="ProtNLM"/>
    </source>
</evidence>
<sequence length="162" mass="18548">MKNLLLFTIAFLFFSCNNDKSIFDFDQDTYDKNLALWTESDIKDYSFTQQMFSSSFGGQPKVKVMIKDGSYDSFTVEPGMEGFNLEFYKTVPELYAFIERIATESKAKINDAEDPMEGVVIEVEYHDTFYYPTKIYCGGIYPDGYVGGLSITINVSDFQLTE</sequence>
<evidence type="ECO:0000313" key="2">
    <source>
        <dbReference type="Proteomes" id="UP000576082"/>
    </source>
</evidence>
<accession>A0A7X9XAC5</accession>
<organism evidence="1 2">
    <name type="scientific">Flammeovirga aprica JL-4</name>
    <dbReference type="NCBI Taxonomy" id="694437"/>
    <lineage>
        <taxon>Bacteria</taxon>
        <taxon>Pseudomonadati</taxon>
        <taxon>Bacteroidota</taxon>
        <taxon>Cytophagia</taxon>
        <taxon>Cytophagales</taxon>
        <taxon>Flammeovirgaceae</taxon>
        <taxon>Flammeovirga</taxon>
    </lineage>
</organism>
<reference evidence="1 2" key="1">
    <citation type="submission" date="2020-04" db="EMBL/GenBank/DDBJ databases">
        <title>Flammeovirga sp. SR4, a novel species isolated from seawater.</title>
        <authorList>
            <person name="Wang X."/>
        </authorList>
    </citation>
    <scope>NUCLEOTIDE SEQUENCE [LARGE SCALE GENOMIC DNA]</scope>
    <source>
        <strain evidence="1 2">ATCC 23126</strain>
    </source>
</reference>
<evidence type="ECO:0000313" key="1">
    <source>
        <dbReference type="EMBL" id="NME69463.1"/>
    </source>
</evidence>
<dbReference type="Proteomes" id="UP000576082">
    <property type="component" value="Unassembled WGS sequence"/>
</dbReference>